<feature type="binding site" description="in other chain" evidence="13 16">
    <location>
        <position position="360"/>
    </location>
    <ligand>
        <name>K(+)</name>
        <dbReference type="ChEBI" id="CHEBI:29103"/>
        <note>ligand shared between two tetrameric partners</note>
    </ligand>
</feature>
<evidence type="ECO:0000256" key="18">
    <source>
        <dbReference type="RuleBase" id="RU003927"/>
    </source>
</evidence>
<dbReference type="PIRSF" id="PIRSF000130">
    <property type="entry name" value="IMPDH"/>
    <property type="match status" value="1"/>
</dbReference>
<evidence type="ECO:0000256" key="3">
    <source>
        <dbReference type="ARBA" id="ARBA00011881"/>
    </source>
</evidence>
<feature type="binding site" evidence="13">
    <location>
        <position position="530"/>
    </location>
    <ligand>
        <name>K(+)</name>
        <dbReference type="ChEBI" id="CHEBI:29103"/>
        <note>ligand shared between two tetrameric partners</note>
    </ligand>
</feature>
<evidence type="ECO:0000256" key="4">
    <source>
        <dbReference type="ARBA" id="ARBA00022723"/>
    </source>
</evidence>
<comment type="caution">
    <text evidence="21">The sequence shown here is derived from an EMBL/GenBank/DDBJ whole genome shotgun (WGS) entry which is preliminary data.</text>
</comment>
<evidence type="ECO:0000256" key="16">
    <source>
        <dbReference type="PIRSR" id="PIRSR000130-4"/>
    </source>
</evidence>
<dbReference type="GO" id="GO:0046872">
    <property type="term" value="F:metal ion binding"/>
    <property type="evidence" value="ECO:0007669"/>
    <property type="project" value="UniProtKB-UniRule"/>
</dbReference>
<feature type="domain" description="CBS" evidence="20">
    <location>
        <begin position="144"/>
        <end position="203"/>
    </location>
</feature>
<evidence type="ECO:0000313" key="21">
    <source>
        <dbReference type="EMBL" id="OZG68658.1"/>
    </source>
</evidence>
<sequence>MAARLTSDSWGGCVWAAPASNGRRVSLVRTHSYSGYMATTDMNNQSAYAPLPPIFAQLGLAYDDVLLLPNETDVIPSEVDTTTHLTREITMKVPAISAAMDTVTESEMAIAMARNGGIGVLHRNLSIDDQAAQVDIVKRSESGMITDPLTVNPEVSLADLDKLCGRFHISGLPVVDKDNRLVGIITNRDMRFIASEDYDHLKVKDVMTRENLITGPSDISKEDAHDLLAKHKVEKLPLVDGEGRLTGLITVKDFVKTEQYPDATKDEQGRLRVAAGVGFLGDAWQRASALMEAGVDVLVVDTANGEARLALDMISRIKHDSAFNGVQIIGGNIATRSGAQAMIDAGVDAVKVGVGPGSICTTRVVAGVGVPQLTAVYEAAQACKAAGVPCIADGGIHYSGDIAKALVAGASSVMLGGTLAGCEEAPGEKVLLHGKQYKLYRGMGSLGAMAPRGKKSYSKDRYFQADVTSSDKVVPEGVEGEVPYRGPLNAVLYQMIGGLHQSMFYIGAHNIPEMSEKGRFIRITDAGLRESHPHDIVMTSEAPNYSGFHGN</sequence>
<evidence type="ECO:0000256" key="12">
    <source>
        <dbReference type="ARBA" id="ARBA00048028"/>
    </source>
</evidence>
<dbReference type="AlphaFoldDB" id="A0A261GB59"/>
<dbReference type="NCBIfam" id="TIGR01302">
    <property type="entry name" value="IMP_dehydrog"/>
    <property type="match status" value="1"/>
</dbReference>
<dbReference type="Pfam" id="PF00478">
    <property type="entry name" value="IMPDH"/>
    <property type="match status" value="1"/>
</dbReference>
<dbReference type="PROSITE" id="PS51371">
    <property type="entry name" value="CBS"/>
    <property type="match status" value="2"/>
</dbReference>
<feature type="binding site" evidence="13 15">
    <location>
        <begin position="353"/>
        <end position="355"/>
    </location>
    <ligand>
        <name>NAD(+)</name>
        <dbReference type="ChEBI" id="CHEBI:57540"/>
    </ligand>
</feature>
<keyword evidence="7 13" id="KW-0658">Purine biosynthesis</keyword>
<evidence type="ECO:0000256" key="15">
    <source>
        <dbReference type="PIRSR" id="PIRSR000130-3"/>
    </source>
</evidence>
<dbReference type="PANTHER" id="PTHR11911">
    <property type="entry name" value="INOSINE-5-MONOPHOSPHATE DEHYDROGENASE RELATED"/>
    <property type="match status" value="1"/>
</dbReference>
<comment type="similarity">
    <text evidence="2 13 18">Belongs to the IMPDH/GMPR family.</text>
</comment>
<gene>
    <name evidence="13" type="primary">guaB</name>
    <name evidence="21" type="ORF">BEUL_0968</name>
</gene>
<comment type="pathway">
    <text evidence="13 19">Purine metabolism; XMP biosynthesis via de novo pathway; XMP from IMP: step 1/1.</text>
</comment>
<dbReference type="InterPro" id="IPR015875">
    <property type="entry name" value="IMP_DH/GMP_Rdtase_CS"/>
</dbReference>
<evidence type="ECO:0000256" key="17">
    <source>
        <dbReference type="PROSITE-ProRule" id="PRU00703"/>
    </source>
</evidence>
<dbReference type="UniPathway" id="UPA00601">
    <property type="reaction ID" value="UER00295"/>
</dbReference>
<dbReference type="SUPFAM" id="SSF51412">
    <property type="entry name" value="Inosine monophosphate dehydrogenase (IMPDH)"/>
    <property type="match status" value="1"/>
</dbReference>
<feature type="binding site" evidence="13">
    <location>
        <position position="531"/>
    </location>
    <ligand>
        <name>K(+)</name>
        <dbReference type="ChEBI" id="CHEBI:29103"/>
        <note>ligand shared between two tetrameric partners</note>
    </ligand>
</feature>
<evidence type="ECO:0000313" key="22">
    <source>
        <dbReference type="Proteomes" id="UP000216057"/>
    </source>
</evidence>
<dbReference type="Gene3D" id="3.20.20.70">
    <property type="entry name" value="Aldolase class I"/>
    <property type="match status" value="1"/>
</dbReference>
<feature type="active site" description="Proton acceptor" evidence="13 14">
    <location>
        <position position="461"/>
    </location>
</feature>
<evidence type="ECO:0000259" key="20">
    <source>
        <dbReference type="PROSITE" id="PS51371"/>
    </source>
</evidence>
<proteinExistence type="inferred from homology"/>
<dbReference type="Proteomes" id="UP000216057">
    <property type="component" value="Unassembled WGS sequence"/>
</dbReference>
<dbReference type="GO" id="GO:0006177">
    <property type="term" value="P:GMP biosynthetic process"/>
    <property type="evidence" value="ECO:0007669"/>
    <property type="project" value="UniProtKB-UniRule"/>
</dbReference>
<evidence type="ECO:0000256" key="14">
    <source>
        <dbReference type="PIRSR" id="PIRSR000130-1"/>
    </source>
</evidence>
<evidence type="ECO:0000256" key="13">
    <source>
        <dbReference type="HAMAP-Rule" id="MF_01964"/>
    </source>
</evidence>
<feature type="binding site" description="in other chain" evidence="13 16">
    <location>
        <position position="355"/>
    </location>
    <ligand>
        <name>K(+)</name>
        <dbReference type="ChEBI" id="CHEBI:29103"/>
        <note>ligand shared between two tetrameric partners</note>
    </ligand>
</feature>
<feature type="binding site" evidence="13">
    <location>
        <position position="532"/>
    </location>
    <ligand>
        <name>K(+)</name>
        <dbReference type="ChEBI" id="CHEBI:29103"/>
        <note>ligand shared between two tetrameric partners</note>
    </ligand>
</feature>
<dbReference type="GO" id="GO:0006183">
    <property type="term" value="P:GTP biosynthetic process"/>
    <property type="evidence" value="ECO:0007669"/>
    <property type="project" value="TreeGrafter"/>
</dbReference>
<dbReference type="InterPro" id="IPR013785">
    <property type="entry name" value="Aldolase_TIM"/>
</dbReference>
<dbReference type="EC" id="1.1.1.205" evidence="13 19"/>
<feature type="binding site" evidence="13">
    <location>
        <position position="301"/>
    </location>
    <ligand>
        <name>NAD(+)</name>
        <dbReference type="ChEBI" id="CHEBI:57540"/>
    </ligand>
</feature>
<keyword evidence="9 13" id="KW-0560">Oxidoreductase</keyword>
<dbReference type="FunFam" id="3.20.20.70:FF:000003">
    <property type="entry name" value="GMP reductase"/>
    <property type="match status" value="1"/>
</dbReference>
<comment type="activity regulation">
    <text evidence="13">Mycophenolic acid (MPA) is a non-competitive inhibitor that prevents formation of the closed enzyme conformation by binding to the same site as the amobile flap. In contrast, mizoribine monophosphate (MZP) is a competitive inhibitor that induces the closed conformation. MPA is a potent inhibitor of mammalian IMPDHs but a poor inhibitor of the bacterial enzymes. MZP is a more potent inhibitor of bacterial IMPDH.</text>
</comment>
<dbReference type="InterPro" id="IPR005990">
    <property type="entry name" value="IMP_DH"/>
</dbReference>
<evidence type="ECO:0000256" key="19">
    <source>
        <dbReference type="RuleBase" id="RU003928"/>
    </source>
</evidence>
<dbReference type="GO" id="GO:0003938">
    <property type="term" value="F:IMP dehydrogenase activity"/>
    <property type="evidence" value="ECO:0007669"/>
    <property type="project" value="UniProtKB-UniRule"/>
</dbReference>
<dbReference type="SUPFAM" id="SSF54631">
    <property type="entry name" value="CBS-domain pair"/>
    <property type="match status" value="1"/>
</dbReference>
<feature type="binding site" evidence="13">
    <location>
        <position position="476"/>
    </location>
    <ligand>
        <name>IMP</name>
        <dbReference type="ChEBI" id="CHEBI:58053"/>
    </ligand>
</feature>
<feature type="binding site" evidence="13">
    <location>
        <begin position="416"/>
        <end position="417"/>
    </location>
    <ligand>
        <name>IMP</name>
        <dbReference type="ChEBI" id="CHEBI:58053"/>
    </ligand>
</feature>
<keyword evidence="4 13" id="KW-0479">Metal-binding</keyword>
<protein>
    <recommendedName>
        <fullName evidence="13 19">Inosine-5'-monophosphate dehydrogenase</fullName>
        <shortName evidence="13">IMP dehydrogenase</shortName>
        <shortName evidence="13">IMPD</shortName>
        <shortName evidence="13">IMPDH</shortName>
        <ecNumber evidence="13 19">1.1.1.205</ecNumber>
    </recommendedName>
</protein>
<dbReference type="EMBL" id="MWWZ01000005">
    <property type="protein sequence ID" value="OZG68658.1"/>
    <property type="molecule type" value="Genomic_DNA"/>
</dbReference>
<feature type="binding site" evidence="13">
    <location>
        <begin position="440"/>
        <end position="444"/>
    </location>
    <ligand>
        <name>IMP</name>
        <dbReference type="ChEBI" id="CHEBI:58053"/>
    </ligand>
</feature>
<dbReference type="CDD" id="cd00381">
    <property type="entry name" value="IMPDH"/>
    <property type="match status" value="1"/>
</dbReference>
<keyword evidence="5" id="KW-0677">Repeat</keyword>
<dbReference type="HAMAP" id="MF_01964">
    <property type="entry name" value="IMPDH"/>
    <property type="match status" value="1"/>
</dbReference>
<evidence type="ECO:0000256" key="1">
    <source>
        <dbReference type="ARBA" id="ARBA00001958"/>
    </source>
</evidence>
<comment type="cofactor">
    <cofactor evidence="1 13">
        <name>K(+)</name>
        <dbReference type="ChEBI" id="CHEBI:29103"/>
    </cofactor>
</comment>
<accession>A0A261GB59</accession>
<organism evidence="21 22">
    <name type="scientific">Bifidobacterium eulemuris</name>
    <dbReference type="NCBI Taxonomy" id="1765219"/>
    <lineage>
        <taxon>Bacteria</taxon>
        <taxon>Bacillati</taxon>
        <taxon>Actinomycetota</taxon>
        <taxon>Actinomycetes</taxon>
        <taxon>Bifidobacteriales</taxon>
        <taxon>Bifidobacteriaceae</taxon>
        <taxon>Bifidobacterium</taxon>
    </lineage>
</organism>
<feature type="binding site" evidence="15">
    <location>
        <begin position="301"/>
        <end position="303"/>
    </location>
    <ligand>
        <name>NAD(+)</name>
        <dbReference type="ChEBI" id="CHEBI:57540"/>
    </ligand>
</feature>
<keyword evidence="6 13" id="KW-0332">GMP biosynthesis</keyword>
<feature type="binding site" evidence="13">
    <location>
        <position position="358"/>
    </location>
    <ligand>
        <name>IMP</name>
        <dbReference type="ChEBI" id="CHEBI:58053"/>
    </ligand>
</feature>
<feature type="active site" description="Thioimidate intermediate" evidence="13 14">
    <location>
        <position position="360"/>
    </location>
</feature>
<keyword evidence="8 13" id="KW-0630">Potassium</keyword>
<dbReference type="InterPro" id="IPR046342">
    <property type="entry name" value="CBS_dom_sf"/>
</dbReference>
<evidence type="ECO:0000256" key="6">
    <source>
        <dbReference type="ARBA" id="ARBA00022749"/>
    </source>
</evidence>
<reference evidence="21 22" key="1">
    <citation type="journal article" date="2017" name="BMC Genomics">
        <title>Comparative genomic and phylogenomic analyses of the Bifidobacteriaceae family.</title>
        <authorList>
            <person name="Lugli G.A."/>
            <person name="Milani C."/>
            <person name="Turroni F."/>
            <person name="Duranti S."/>
            <person name="Mancabelli L."/>
            <person name="Mangifesta M."/>
            <person name="Ferrario C."/>
            <person name="Modesto M."/>
            <person name="Mattarelli P."/>
            <person name="Jiri K."/>
            <person name="van Sinderen D."/>
            <person name="Ventura M."/>
        </authorList>
    </citation>
    <scope>NUCLEOTIDE SEQUENCE [LARGE SCALE GENOMIC DNA]</scope>
    <source>
        <strain evidence="21 22">DSM 100216</strain>
    </source>
</reference>
<dbReference type="InterPro" id="IPR001093">
    <property type="entry name" value="IMP_DH_GMPRt"/>
</dbReference>
<evidence type="ECO:0000256" key="2">
    <source>
        <dbReference type="ARBA" id="ARBA00005502"/>
    </source>
</evidence>
<evidence type="ECO:0000256" key="9">
    <source>
        <dbReference type="ARBA" id="ARBA00023002"/>
    </source>
</evidence>
<dbReference type="SMART" id="SM00116">
    <property type="entry name" value="CBS"/>
    <property type="match status" value="2"/>
</dbReference>
<name>A0A261GB59_9BIFI</name>
<feature type="domain" description="CBS" evidence="20">
    <location>
        <begin position="207"/>
        <end position="264"/>
    </location>
</feature>
<evidence type="ECO:0000256" key="8">
    <source>
        <dbReference type="ARBA" id="ARBA00022958"/>
    </source>
</evidence>
<dbReference type="CDD" id="cd04601">
    <property type="entry name" value="CBS_pair_IMPDH"/>
    <property type="match status" value="1"/>
</dbReference>
<keyword evidence="10 13" id="KW-0520">NAD</keyword>
<feature type="binding site" evidence="13">
    <location>
        <begin position="393"/>
        <end position="395"/>
    </location>
    <ligand>
        <name>IMP</name>
        <dbReference type="ChEBI" id="CHEBI:58053"/>
    </ligand>
</feature>
<evidence type="ECO:0000256" key="5">
    <source>
        <dbReference type="ARBA" id="ARBA00022737"/>
    </source>
</evidence>
<comment type="function">
    <text evidence="13">Catalyzes the conversion of inosine 5'-phosphate (IMP) to xanthosine 5'-phosphate (XMP), the first committed and rate-limiting step in the de novo synthesis of guanine nucleotides, and therefore plays an important role in the regulation of cell growth.</text>
</comment>
<dbReference type="GO" id="GO:0000166">
    <property type="term" value="F:nucleotide binding"/>
    <property type="evidence" value="ECO:0007669"/>
    <property type="project" value="UniProtKB-UniRule"/>
</dbReference>
<dbReference type="SMART" id="SM01240">
    <property type="entry name" value="IMPDH"/>
    <property type="match status" value="1"/>
</dbReference>
<feature type="binding site" description="in other chain" evidence="13 16">
    <location>
        <position position="357"/>
    </location>
    <ligand>
        <name>K(+)</name>
        <dbReference type="ChEBI" id="CHEBI:29103"/>
        <note>ligand shared between two tetrameric partners</note>
    </ligand>
</feature>
<dbReference type="Pfam" id="PF00571">
    <property type="entry name" value="CBS"/>
    <property type="match status" value="2"/>
</dbReference>
<dbReference type="InterPro" id="IPR000644">
    <property type="entry name" value="CBS_dom"/>
</dbReference>
<evidence type="ECO:0000256" key="10">
    <source>
        <dbReference type="ARBA" id="ARBA00023027"/>
    </source>
</evidence>
<comment type="catalytic activity">
    <reaction evidence="12 13 19">
        <text>IMP + NAD(+) + H2O = XMP + NADH + H(+)</text>
        <dbReference type="Rhea" id="RHEA:11708"/>
        <dbReference type="ChEBI" id="CHEBI:15377"/>
        <dbReference type="ChEBI" id="CHEBI:15378"/>
        <dbReference type="ChEBI" id="CHEBI:57464"/>
        <dbReference type="ChEBI" id="CHEBI:57540"/>
        <dbReference type="ChEBI" id="CHEBI:57945"/>
        <dbReference type="ChEBI" id="CHEBI:58053"/>
        <dbReference type="EC" id="1.1.1.205"/>
    </reaction>
</comment>
<keyword evidence="11 17" id="KW-0129">CBS domain</keyword>
<evidence type="ECO:0000256" key="7">
    <source>
        <dbReference type="ARBA" id="ARBA00022755"/>
    </source>
</evidence>
<comment type="caution">
    <text evidence="13">Lacks conserved residue(s) required for the propagation of feature annotation.</text>
</comment>
<evidence type="ECO:0000256" key="11">
    <source>
        <dbReference type="ARBA" id="ARBA00023122"/>
    </source>
</evidence>
<dbReference type="PANTHER" id="PTHR11911:SF111">
    <property type="entry name" value="INOSINE-5'-MONOPHOSPHATE DEHYDROGENASE"/>
    <property type="match status" value="1"/>
</dbReference>
<comment type="subunit">
    <text evidence="3 13">Homotetramer.</text>
</comment>
<dbReference type="PROSITE" id="PS00487">
    <property type="entry name" value="IMP_DH_GMP_RED"/>
    <property type="match status" value="1"/>
</dbReference>